<gene>
    <name evidence="2" type="ORF">ACFFJ8_08245</name>
</gene>
<keyword evidence="3" id="KW-1185">Reference proteome</keyword>
<reference evidence="2 3" key="1">
    <citation type="submission" date="2024-09" db="EMBL/GenBank/DDBJ databases">
        <authorList>
            <person name="Sun Q."/>
            <person name="Mori K."/>
        </authorList>
    </citation>
    <scope>NUCLEOTIDE SEQUENCE [LARGE SCALE GENOMIC DNA]</scope>
    <source>
        <strain evidence="2 3">CCM 4839</strain>
    </source>
</reference>
<dbReference type="InterPro" id="IPR047928">
    <property type="entry name" value="Perm_prefix_1"/>
</dbReference>
<dbReference type="RefSeq" id="WP_204818001.1">
    <property type="nucleotide sequence ID" value="NZ_JANHOF010000004.1"/>
</dbReference>
<evidence type="ECO:0000313" key="2">
    <source>
        <dbReference type="EMBL" id="MFC0391364.1"/>
    </source>
</evidence>
<dbReference type="EMBL" id="JBHLVF010000010">
    <property type="protein sequence ID" value="MFC0391364.1"/>
    <property type="molecule type" value="Genomic_DNA"/>
</dbReference>
<proteinExistence type="predicted"/>
<name>A0ABV6J7C9_9BACL</name>
<evidence type="ECO:0000313" key="3">
    <source>
        <dbReference type="Proteomes" id="UP001589818"/>
    </source>
</evidence>
<protein>
    <submittedName>
        <fullName evidence="2">Permease prefix domain 1-containing protein</fullName>
    </submittedName>
</protein>
<organism evidence="2 3">
    <name type="scientific">Paenibacillus mendelii</name>
    <dbReference type="NCBI Taxonomy" id="206163"/>
    <lineage>
        <taxon>Bacteria</taxon>
        <taxon>Bacillati</taxon>
        <taxon>Bacillota</taxon>
        <taxon>Bacilli</taxon>
        <taxon>Bacillales</taxon>
        <taxon>Paenibacillaceae</taxon>
        <taxon>Paenibacillus</taxon>
    </lineage>
</organism>
<feature type="compositionally biased region" description="Low complexity" evidence="1">
    <location>
        <begin position="63"/>
        <end position="72"/>
    </location>
</feature>
<comment type="caution">
    <text evidence="2">The sequence shown here is derived from an EMBL/GenBank/DDBJ whole genome shotgun (WGS) entry which is preliminary data.</text>
</comment>
<accession>A0ABV6J7C9</accession>
<dbReference type="Proteomes" id="UP001589818">
    <property type="component" value="Unassembled WGS sequence"/>
</dbReference>
<dbReference type="NCBIfam" id="NF038403">
    <property type="entry name" value="perm_prefix_1"/>
    <property type="match status" value="1"/>
</dbReference>
<sequence>MQKTELIRYVDGICNKMKGKPGDINDFREEMLDHLRTSVKELQAAGYSEESAIREELDDSESSHMSSKSWPD</sequence>
<evidence type="ECO:0000256" key="1">
    <source>
        <dbReference type="SAM" id="MobiDB-lite"/>
    </source>
</evidence>
<feature type="region of interest" description="Disordered" evidence="1">
    <location>
        <begin position="46"/>
        <end position="72"/>
    </location>
</feature>